<evidence type="ECO:0000256" key="1">
    <source>
        <dbReference type="SAM" id="MobiDB-lite"/>
    </source>
</evidence>
<dbReference type="EMBL" id="KN833693">
    <property type="protein sequence ID" value="KIK28190.1"/>
    <property type="molecule type" value="Genomic_DNA"/>
</dbReference>
<evidence type="ECO:0000313" key="2">
    <source>
        <dbReference type="EMBL" id="KIK28190.1"/>
    </source>
</evidence>
<evidence type="ECO:0000313" key="3">
    <source>
        <dbReference type="Proteomes" id="UP000054018"/>
    </source>
</evidence>
<dbReference type="Proteomes" id="UP000054018">
    <property type="component" value="Unassembled WGS sequence"/>
</dbReference>
<reference evidence="3" key="2">
    <citation type="submission" date="2015-01" db="EMBL/GenBank/DDBJ databases">
        <title>Evolutionary Origins and Diversification of the Mycorrhizal Mutualists.</title>
        <authorList>
            <consortium name="DOE Joint Genome Institute"/>
            <consortium name="Mycorrhizal Genomics Consortium"/>
            <person name="Kohler A."/>
            <person name="Kuo A."/>
            <person name="Nagy L.G."/>
            <person name="Floudas D."/>
            <person name="Copeland A."/>
            <person name="Barry K.W."/>
            <person name="Cichocki N."/>
            <person name="Veneault-Fourrey C."/>
            <person name="LaButti K."/>
            <person name="Lindquist E.A."/>
            <person name="Lipzen A."/>
            <person name="Lundell T."/>
            <person name="Morin E."/>
            <person name="Murat C."/>
            <person name="Riley R."/>
            <person name="Ohm R."/>
            <person name="Sun H."/>
            <person name="Tunlid A."/>
            <person name="Henrissat B."/>
            <person name="Grigoriev I.V."/>
            <person name="Hibbett D.S."/>
            <person name="Martin F."/>
        </authorList>
    </citation>
    <scope>NUCLEOTIDE SEQUENCE [LARGE SCALE GENOMIC DNA]</scope>
    <source>
        <strain evidence="3">441</strain>
    </source>
</reference>
<name>A0A0C9YT91_9AGAM</name>
<reference evidence="2 3" key="1">
    <citation type="submission" date="2014-04" db="EMBL/GenBank/DDBJ databases">
        <authorList>
            <consortium name="DOE Joint Genome Institute"/>
            <person name="Kuo A."/>
            <person name="Kohler A."/>
            <person name="Costa M.D."/>
            <person name="Nagy L.G."/>
            <person name="Floudas D."/>
            <person name="Copeland A."/>
            <person name="Barry K.W."/>
            <person name="Cichocki N."/>
            <person name="Veneault-Fourrey C."/>
            <person name="LaButti K."/>
            <person name="Lindquist E.A."/>
            <person name="Lipzen A."/>
            <person name="Lundell T."/>
            <person name="Morin E."/>
            <person name="Murat C."/>
            <person name="Sun H."/>
            <person name="Tunlid A."/>
            <person name="Henrissat B."/>
            <person name="Grigoriev I.V."/>
            <person name="Hibbett D.S."/>
            <person name="Martin F."/>
            <person name="Nordberg H.P."/>
            <person name="Cantor M.N."/>
            <person name="Hua S.X."/>
        </authorList>
    </citation>
    <scope>NUCLEOTIDE SEQUENCE [LARGE SCALE GENOMIC DNA]</scope>
    <source>
        <strain evidence="2 3">441</strain>
    </source>
</reference>
<feature type="compositionally biased region" description="Low complexity" evidence="1">
    <location>
        <begin position="244"/>
        <end position="257"/>
    </location>
</feature>
<protein>
    <submittedName>
        <fullName evidence="2">Uncharacterized protein</fullName>
    </submittedName>
</protein>
<accession>A0A0C9YT91</accession>
<dbReference type="HOGENOM" id="CLU_043065_1_0_1"/>
<organism evidence="2 3">
    <name type="scientific">Pisolithus microcarpus 441</name>
    <dbReference type="NCBI Taxonomy" id="765257"/>
    <lineage>
        <taxon>Eukaryota</taxon>
        <taxon>Fungi</taxon>
        <taxon>Dikarya</taxon>
        <taxon>Basidiomycota</taxon>
        <taxon>Agaricomycotina</taxon>
        <taxon>Agaricomycetes</taxon>
        <taxon>Agaricomycetidae</taxon>
        <taxon>Boletales</taxon>
        <taxon>Sclerodermatineae</taxon>
        <taxon>Pisolithaceae</taxon>
        <taxon>Pisolithus</taxon>
    </lineage>
</organism>
<keyword evidence="3" id="KW-1185">Reference proteome</keyword>
<dbReference type="STRING" id="765257.A0A0C9YT91"/>
<proteinExistence type="predicted"/>
<dbReference type="OrthoDB" id="2687308at2759"/>
<feature type="compositionally biased region" description="Basic and acidic residues" evidence="1">
    <location>
        <begin position="262"/>
        <end position="276"/>
    </location>
</feature>
<dbReference type="AlphaFoldDB" id="A0A0C9YT91"/>
<feature type="region of interest" description="Disordered" evidence="1">
    <location>
        <begin position="244"/>
        <end position="281"/>
    </location>
</feature>
<gene>
    <name evidence="2" type="ORF">PISMIDRAFT_7703</name>
</gene>
<sequence>MATSAAHPSQLTIGIAFTSTAIYMREVYRALTTFSAQIPQEYFVVPPTAARPVTPPNLATLNSSNLPQQILTAYTLLSPASKASLDVLIDKECTASSLSHWSNIPRALPFISTKMHRWSLPISNLIDDFFDSAFHVRLSLFSYESLDKLQNQPLAVQTVKVHHKDQSVYILDVSQFPLETGMRPLDWHSAWERFLEWIGRRQGLIQRRMWACHFRFLARKDHFVDNFPAILRFDIKICHLHSAATPDPSSDNSSSRSQRFNPYDRKARRDDPDDSSRNNQHPSPTCLICLRAGHKFSACTEEVTQKGQQTFLKPRDGKLV</sequence>